<organism evidence="2">
    <name type="scientific">marine metagenome</name>
    <dbReference type="NCBI Taxonomy" id="408172"/>
    <lineage>
        <taxon>unclassified sequences</taxon>
        <taxon>metagenomes</taxon>
        <taxon>ecological metagenomes</taxon>
    </lineage>
</organism>
<evidence type="ECO:0000256" key="1">
    <source>
        <dbReference type="SAM" id="MobiDB-lite"/>
    </source>
</evidence>
<name>A0A382WW82_9ZZZZ</name>
<sequence>MGNNLKNISEEAFEETRIEKVP</sequence>
<accession>A0A382WW82</accession>
<dbReference type="EMBL" id="UINC01162901">
    <property type="protein sequence ID" value="SVD62904.1"/>
    <property type="molecule type" value="Genomic_DNA"/>
</dbReference>
<dbReference type="AlphaFoldDB" id="A0A382WW82"/>
<gene>
    <name evidence="2" type="ORF">METZ01_LOCUS415758</name>
</gene>
<reference evidence="2" key="1">
    <citation type="submission" date="2018-05" db="EMBL/GenBank/DDBJ databases">
        <authorList>
            <person name="Lanie J.A."/>
            <person name="Ng W.-L."/>
            <person name="Kazmierczak K.M."/>
            <person name="Andrzejewski T.M."/>
            <person name="Davidsen T.M."/>
            <person name="Wayne K.J."/>
            <person name="Tettelin H."/>
            <person name="Glass J.I."/>
            <person name="Rusch D."/>
            <person name="Podicherti R."/>
            <person name="Tsui H.-C.T."/>
            <person name="Winkler M.E."/>
        </authorList>
    </citation>
    <scope>NUCLEOTIDE SEQUENCE</scope>
</reference>
<feature type="region of interest" description="Disordered" evidence="1">
    <location>
        <begin position="1"/>
        <end position="22"/>
    </location>
</feature>
<protein>
    <submittedName>
        <fullName evidence="2">Uncharacterized protein</fullName>
    </submittedName>
</protein>
<proteinExistence type="predicted"/>
<evidence type="ECO:0000313" key="2">
    <source>
        <dbReference type="EMBL" id="SVD62904.1"/>
    </source>
</evidence>